<evidence type="ECO:0000256" key="1">
    <source>
        <dbReference type="SAM" id="Phobius"/>
    </source>
</evidence>
<protein>
    <submittedName>
        <fullName evidence="3">Uncharacterized protein</fullName>
    </submittedName>
</protein>
<keyword evidence="1" id="KW-1133">Transmembrane helix</keyword>
<reference evidence="3" key="1">
    <citation type="journal article" date="2020" name="Fungal Divers.">
        <title>Resolving the Mortierellaceae phylogeny through synthesis of multi-gene phylogenetics and phylogenomics.</title>
        <authorList>
            <person name="Vandepol N."/>
            <person name="Liber J."/>
            <person name="Desiro A."/>
            <person name="Na H."/>
            <person name="Kennedy M."/>
            <person name="Barry K."/>
            <person name="Grigoriev I.V."/>
            <person name="Miller A.N."/>
            <person name="O'Donnell K."/>
            <person name="Stajich J.E."/>
            <person name="Bonito G."/>
        </authorList>
    </citation>
    <scope>NUCLEOTIDE SEQUENCE</scope>
    <source>
        <strain evidence="3">BC1065</strain>
    </source>
</reference>
<gene>
    <name evidence="3" type="ORF">DFQ27_003921</name>
</gene>
<feature type="chain" id="PRO_5040346129" evidence="2">
    <location>
        <begin position="20"/>
        <end position="300"/>
    </location>
</feature>
<organism evidence="3 4">
    <name type="scientific">Actinomortierella ambigua</name>
    <dbReference type="NCBI Taxonomy" id="1343610"/>
    <lineage>
        <taxon>Eukaryota</taxon>
        <taxon>Fungi</taxon>
        <taxon>Fungi incertae sedis</taxon>
        <taxon>Mucoromycota</taxon>
        <taxon>Mortierellomycotina</taxon>
        <taxon>Mortierellomycetes</taxon>
        <taxon>Mortierellales</taxon>
        <taxon>Mortierellaceae</taxon>
        <taxon>Actinomortierella</taxon>
    </lineage>
</organism>
<dbReference type="OrthoDB" id="5561232at2759"/>
<proteinExistence type="predicted"/>
<evidence type="ECO:0000313" key="3">
    <source>
        <dbReference type="EMBL" id="KAG0259743.1"/>
    </source>
</evidence>
<keyword evidence="1" id="KW-0472">Membrane</keyword>
<sequence>MKVFSIATALLGLTALVAAQDVDKRLIDISDTELDVKEIKTAPGIDTFVVTVQRTDDLLADDGTFLAERVMSVAFDFDVKDYTVSLNKVPLPLRKDMPTDLSTLEDDEPIKVTMTVEANLLVSPKVNPEVEMSELMEAFDTGLVTVQVAAATEYFQAEDGTIARRVTLTESVVEINGQEVVQTDAYQQVIEILADGSLGSYQPLNLNDKPSNGCMADFDAIMAEANAWVESLGWPGAAGLGLICLTFMVSAGFVLRNVMEKRRRYAMLQQEEVHDEYVQVAVDNKKFLEKEETKSVERAV</sequence>
<keyword evidence="2" id="KW-0732">Signal</keyword>
<keyword evidence="4" id="KW-1185">Reference proteome</keyword>
<accession>A0A9P6U4X0</accession>
<keyword evidence="1" id="KW-0812">Transmembrane</keyword>
<dbReference type="AlphaFoldDB" id="A0A9P6U4X0"/>
<name>A0A9P6U4X0_9FUNG</name>
<dbReference type="EMBL" id="JAAAJB010000273">
    <property type="protein sequence ID" value="KAG0259743.1"/>
    <property type="molecule type" value="Genomic_DNA"/>
</dbReference>
<evidence type="ECO:0000256" key="2">
    <source>
        <dbReference type="SAM" id="SignalP"/>
    </source>
</evidence>
<feature type="transmembrane region" description="Helical" evidence="1">
    <location>
        <begin position="232"/>
        <end position="255"/>
    </location>
</feature>
<dbReference type="Proteomes" id="UP000807716">
    <property type="component" value="Unassembled WGS sequence"/>
</dbReference>
<comment type="caution">
    <text evidence="3">The sequence shown here is derived from an EMBL/GenBank/DDBJ whole genome shotgun (WGS) entry which is preliminary data.</text>
</comment>
<feature type="signal peptide" evidence="2">
    <location>
        <begin position="1"/>
        <end position="19"/>
    </location>
</feature>
<evidence type="ECO:0000313" key="4">
    <source>
        <dbReference type="Proteomes" id="UP000807716"/>
    </source>
</evidence>